<proteinExistence type="predicted"/>
<feature type="domain" description="Luciferase-like" evidence="5">
    <location>
        <begin position="7"/>
        <end position="212"/>
    </location>
</feature>
<gene>
    <name evidence="6" type="ORF">METZ01_LOCUS234472</name>
</gene>
<keyword evidence="2" id="KW-0288">FMN</keyword>
<keyword evidence="4" id="KW-0503">Monooxygenase</keyword>
<dbReference type="Pfam" id="PF00296">
    <property type="entry name" value="Bac_luciferase"/>
    <property type="match status" value="1"/>
</dbReference>
<dbReference type="InterPro" id="IPR036661">
    <property type="entry name" value="Luciferase-like_sf"/>
</dbReference>
<sequence length="257" mass="28378">MSNSPLKVGVQLHPQATTVEALRDAWRRADDMGADSIWIWDHFYPLYGEPDAEHFEGWTLLSAMAADTSNAMLGTMVTGNSYRNPELLADMARTLDHLTGGRMYLAVGAGWFERDYDEYGYEFGTVGSRLRQLEADLPRMRGRLEKLNPPPVGSMPLLIGGSGRKVTLRLVAEYADAWNCFGPPDNVAELSAILDDWCAKVGRDPAEIEHTVCIAPDDVHDVGRYLDVGVDHLVIMTGDPFDLSPLESLIAQRDALG</sequence>
<dbReference type="InterPro" id="IPR022480">
    <property type="entry name" value="F420_MSMEG2906"/>
</dbReference>
<protein>
    <recommendedName>
        <fullName evidence="5">Luciferase-like domain-containing protein</fullName>
    </recommendedName>
</protein>
<dbReference type="PANTHER" id="PTHR42847">
    <property type="entry name" value="ALKANESULFONATE MONOOXYGENASE"/>
    <property type="match status" value="1"/>
</dbReference>
<name>A0A382H2W1_9ZZZZ</name>
<keyword evidence="1" id="KW-0285">Flavoprotein</keyword>
<dbReference type="AlphaFoldDB" id="A0A382H2W1"/>
<evidence type="ECO:0000256" key="4">
    <source>
        <dbReference type="ARBA" id="ARBA00023033"/>
    </source>
</evidence>
<dbReference type="NCBIfam" id="TIGR03856">
    <property type="entry name" value="F420_MSMEG_2906"/>
    <property type="match status" value="1"/>
</dbReference>
<accession>A0A382H2W1</accession>
<dbReference type="PANTHER" id="PTHR42847:SF8">
    <property type="entry name" value="CONSERVED PROTEIN"/>
    <property type="match status" value="1"/>
</dbReference>
<evidence type="ECO:0000256" key="2">
    <source>
        <dbReference type="ARBA" id="ARBA00022643"/>
    </source>
</evidence>
<dbReference type="CDD" id="cd01097">
    <property type="entry name" value="Tetrahydromethanopterin_reductase"/>
    <property type="match status" value="1"/>
</dbReference>
<evidence type="ECO:0000256" key="3">
    <source>
        <dbReference type="ARBA" id="ARBA00023002"/>
    </source>
</evidence>
<reference evidence="6" key="1">
    <citation type="submission" date="2018-05" db="EMBL/GenBank/DDBJ databases">
        <authorList>
            <person name="Lanie J.A."/>
            <person name="Ng W.-L."/>
            <person name="Kazmierczak K.M."/>
            <person name="Andrzejewski T.M."/>
            <person name="Davidsen T.M."/>
            <person name="Wayne K.J."/>
            <person name="Tettelin H."/>
            <person name="Glass J.I."/>
            <person name="Rusch D."/>
            <person name="Podicherti R."/>
            <person name="Tsui H.-C.T."/>
            <person name="Winkler M.E."/>
        </authorList>
    </citation>
    <scope>NUCLEOTIDE SEQUENCE</scope>
</reference>
<dbReference type="InterPro" id="IPR050172">
    <property type="entry name" value="SsuD_RutA_monooxygenase"/>
</dbReference>
<evidence type="ECO:0000313" key="6">
    <source>
        <dbReference type="EMBL" id="SVB81618.1"/>
    </source>
</evidence>
<dbReference type="SUPFAM" id="SSF51679">
    <property type="entry name" value="Bacterial luciferase-like"/>
    <property type="match status" value="1"/>
</dbReference>
<dbReference type="GO" id="GO:0008726">
    <property type="term" value="F:alkanesulfonate monooxygenase activity"/>
    <property type="evidence" value="ECO:0007669"/>
    <property type="project" value="TreeGrafter"/>
</dbReference>
<dbReference type="InterPro" id="IPR011251">
    <property type="entry name" value="Luciferase-like_dom"/>
</dbReference>
<evidence type="ECO:0000256" key="1">
    <source>
        <dbReference type="ARBA" id="ARBA00022630"/>
    </source>
</evidence>
<dbReference type="Gene3D" id="3.20.20.30">
    <property type="entry name" value="Luciferase-like domain"/>
    <property type="match status" value="1"/>
</dbReference>
<dbReference type="EMBL" id="UINC01058864">
    <property type="protein sequence ID" value="SVB81618.1"/>
    <property type="molecule type" value="Genomic_DNA"/>
</dbReference>
<organism evidence="6">
    <name type="scientific">marine metagenome</name>
    <dbReference type="NCBI Taxonomy" id="408172"/>
    <lineage>
        <taxon>unclassified sequences</taxon>
        <taxon>metagenomes</taxon>
        <taxon>ecological metagenomes</taxon>
    </lineage>
</organism>
<evidence type="ECO:0000259" key="5">
    <source>
        <dbReference type="Pfam" id="PF00296"/>
    </source>
</evidence>
<dbReference type="GO" id="GO:0046306">
    <property type="term" value="P:alkanesulfonate catabolic process"/>
    <property type="evidence" value="ECO:0007669"/>
    <property type="project" value="TreeGrafter"/>
</dbReference>
<keyword evidence="3" id="KW-0560">Oxidoreductase</keyword>